<keyword evidence="2" id="KW-1133">Transmembrane helix</keyword>
<name>A0A495AAL8_9MICC</name>
<evidence type="ECO:0000256" key="2">
    <source>
        <dbReference type="SAM" id="Phobius"/>
    </source>
</evidence>
<evidence type="ECO:0000313" key="4">
    <source>
        <dbReference type="Proteomes" id="UP000249516"/>
    </source>
</evidence>
<reference evidence="3 4" key="1">
    <citation type="submission" date="2018-10" db="EMBL/GenBank/DDBJ databases">
        <title>Kocuria tytouropygialis sp. nov., isolated from the uropygial gland of an American barn owl (Tyto furcata).</title>
        <authorList>
            <person name="Braun M.S."/>
            <person name="Wang E."/>
            <person name="Zimmermann S."/>
            <person name="Wagner H."/>
            <person name="Wink M."/>
        </authorList>
    </citation>
    <scope>NUCLEOTIDE SEQUENCE [LARGE SCALE GENOMIC DNA]</scope>
    <source>
        <strain evidence="3 4">442</strain>
    </source>
</reference>
<accession>A0A495AAL8</accession>
<dbReference type="EMBL" id="PNJG02000001">
    <property type="protein sequence ID" value="RKQ37131.1"/>
    <property type="molecule type" value="Genomic_DNA"/>
</dbReference>
<evidence type="ECO:0000256" key="1">
    <source>
        <dbReference type="SAM" id="MobiDB-lite"/>
    </source>
</evidence>
<dbReference type="OrthoDB" id="3698172at2"/>
<feature type="transmembrane region" description="Helical" evidence="2">
    <location>
        <begin position="63"/>
        <end position="81"/>
    </location>
</feature>
<dbReference type="Pfam" id="PF11255">
    <property type="entry name" value="DUF3054"/>
    <property type="match status" value="1"/>
</dbReference>
<feature type="region of interest" description="Disordered" evidence="1">
    <location>
        <begin position="1"/>
        <end position="29"/>
    </location>
</feature>
<feature type="transmembrane region" description="Helical" evidence="2">
    <location>
        <begin position="31"/>
        <end position="51"/>
    </location>
</feature>
<dbReference type="Proteomes" id="UP000249516">
    <property type="component" value="Unassembled WGS sequence"/>
</dbReference>
<feature type="transmembrane region" description="Helical" evidence="2">
    <location>
        <begin position="117"/>
        <end position="138"/>
    </location>
</feature>
<feature type="transmembrane region" description="Helical" evidence="2">
    <location>
        <begin position="88"/>
        <end position="111"/>
    </location>
</feature>
<proteinExistence type="predicted"/>
<keyword evidence="2" id="KW-0812">Transmembrane</keyword>
<dbReference type="InterPro" id="IPR021414">
    <property type="entry name" value="DUF3054"/>
</dbReference>
<dbReference type="AlphaFoldDB" id="A0A495AAL8"/>
<keyword evidence="4" id="KW-1185">Reference proteome</keyword>
<gene>
    <name evidence="3" type="ORF">C1C97_001635</name>
</gene>
<keyword evidence="2" id="KW-0472">Membrane</keyword>
<evidence type="ECO:0000313" key="3">
    <source>
        <dbReference type="EMBL" id="RKQ37131.1"/>
    </source>
</evidence>
<comment type="caution">
    <text evidence="3">The sequence shown here is derived from an EMBL/GenBank/DDBJ whole genome shotgun (WGS) entry which is preliminary data.</text>
</comment>
<organism evidence="3 4">
    <name type="scientific">Kocuria tytonis</name>
    <dbReference type="NCBI Taxonomy" id="2054280"/>
    <lineage>
        <taxon>Bacteria</taxon>
        <taxon>Bacillati</taxon>
        <taxon>Actinomycetota</taxon>
        <taxon>Actinomycetes</taxon>
        <taxon>Micrococcales</taxon>
        <taxon>Micrococcaceae</taxon>
        <taxon>Kocuria</taxon>
    </lineage>
</organism>
<dbReference type="RefSeq" id="WP_121029797.1">
    <property type="nucleotide sequence ID" value="NZ_PNJG02000001.1"/>
</dbReference>
<protein>
    <submittedName>
        <fullName evidence="3">DUF3054 domain-containing protein</fullName>
    </submittedName>
</protein>
<sequence>MQTDSAPSASPKPLGSPSASRSRVENRSGRTSGWPVFLVADLVLVLVFAAIGRASHGESPGGLLLTAWPFLIGALVGWLVCRGSRHPAAVIPTGLSVWLCAEVGGMVLRALTGQGTALPFVVVSIVMLGVLLTGYRLILVLVARVRRRTSPGTTSGPRTAGADARLG</sequence>